<sequence length="141" mass="15898">MGEELASTAGLRNSHNFPFTIVPSGVSSKRYPLSPSWSRILSASLQFFSLRNFSLSAMGMKYLDEQIDIHTGGVDHIPIHHTNERAQNIAATGHPIVNLWFHNAFLKVEGQRMGKSLGNFFWMKDITDKGFNPLAFRYLCL</sequence>
<name>X1LCC8_9ZZZZ</name>
<dbReference type="Pfam" id="PF01406">
    <property type="entry name" value="tRNA-synt_1e"/>
    <property type="match status" value="1"/>
</dbReference>
<feature type="domain" description="tRNA synthetases class I catalytic" evidence="4">
    <location>
        <begin position="56"/>
        <end position="139"/>
    </location>
</feature>
<evidence type="ECO:0000256" key="2">
    <source>
        <dbReference type="ARBA" id="ARBA00022741"/>
    </source>
</evidence>
<evidence type="ECO:0000256" key="1">
    <source>
        <dbReference type="ARBA" id="ARBA00022598"/>
    </source>
</evidence>
<dbReference type="AlphaFoldDB" id="X1LCC8"/>
<dbReference type="GO" id="GO:0004817">
    <property type="term" value="F:cysteine-tRNA ligase activity"/>
    <property type="evidence" value="ECO:0007669"/>
    <property type="project" value="TreeGrafter"/>
</dbReference>
<keyword evidence="2" id="KW-0547">Nucleotide-binding</keyword>
<accession>X1LCC8</accession>
<dbReference type="InterPro" id="IPR014729">
    <property type="entry name" value="Rossmann-like_a/b/a_fold"/>
</dbReference>
<dbReference type="GO" id="GO:0006423">
    <property type="term" value="P:cysteinyl-tRNA aminoacylation"/>
    <property type="evidence" value="ECO:0007669"/>
    <property type="project" value="TreeGrafter"/>
</dbReference>
<evidence type="ECO:0000256" key="3">
    <source>
        <dbReference type="ARBA" id="ARBA00022840"/>
    </source>
</evidence>
<dbReference type="EMBL" id="BARV01012380">
    <property type="protein sequence ID" value="GAI03476.1"/>
    <property type="molecule type" value="Genomic_DNA"/>
</dbReference>
<keyword evidence="3" id="KW-0067">ATP-binding</keyword>
<dbReference type="SUPFAM" id="SSF52374">
    <property type="entry name" value="Nucleotidylyl transferase"/>
    <property type="match status" value="1"/>
</dbReference>
<reference evidence="5" key="1">
    <citation type="journal article" date="2014" name="Front. Microbiol.">
        <title>High frequency of phylogenetically diverse reductive dehalogenase-homologous genes in deep subseafloor sedimentary metagenomes.</title>
        <authorList>
            <person name="Kawai M."/>
            <person name="Futagami T."/>
            <person name="Toyoda A."/>
            <person name="Takaki Y."/>
            <person name="Nishi S."/>
            <person name="Hori S."/>
            <person name="Arai W."/>
            <person name="Tsubouchi T."/>
            <person name="Morono Y."/>
            <person name="Uchiyama I."/>
            <person name="Ito T."/>
            <person name="Fujiyama A."/>
            <person name="Inagaki F."/>
            <person name="Takami H."/>
        </authorList>
    </citation>
    <scope>NUCLEOTIDE SEQUENCE</scope>
    <source>
        <strain evidence="5">Expedition CK06-06</strain>
    </source>
</reference>
<proteinExistence type="predicted"/>
<dbReference type="PANTHER" id="PTHR10890">
    <property type="entry name" value="CYSTEINYL-TRNA SYNTHETASE"/>
    <property type="match status" value="1"/>
</dbReference>
<feature type="non-terminal residue" evidence="5">
    <location>
        <position position="141"/>
    </location>
</feature>
<keyword evidence="1" id="KW-0436">Ligase</keyword>
<dbReference type="InterPro" id="IPR032678">
    <property type="entry name" value="tRNA-synt_1_cat_dom"/>
</dbReference>
<protein>
    <recommendedName>
        <fullName evidence="4">tRNA synthetases class I catalytic domain-containing protein</fullName>
    </recommendedName>
</protein>
<evidence type="ECO:0000259" key="4">
    <source>
        <dbReference type="Pfam" id="PF01406"/>
    </source>
</evidence>
<dbReference type="GO" id="GO:0005829">
    <property type="term" value="C:cytosol"/>
    <property type="evidence" value="ECO:0007669"/>
    <property type="project" value="TreeGrafter"/>
</dbReference>
<dbReference type="GO" id="GO:0005524">
    <property type="term" value="F:ATP binding"/>
    <property type="evidence" value="ECO:0007669"/>
    <property type="project" value="UniProtKB-KW"/>
</dbReference>
<dbReference type="Gene3D" id="3.40.50.620">
    <property type="entry name" value="HUPs"/>
    <property type="match status" value="1"/>
</dbReference>
<dbReference type="InterPro" id="IPR024909">
    <property type="entry name" value="Cys-tRNA/MSH_ligase"/>
</dbReference>
<evidence type="ECO:0000313" key="5">
    <source>
        <dbReference type="EMBL" id="GAI03476.1"/>
    </source>
</evidence>
<comment type="caution">
    <text evidence="5">The sequence shown here is derived from an EMBL/GenBank/DDBJ whole genome shotgun (WGS) entry which is preliminary data.</text>
</comment>
<organism evidence="5">
    <name type="scientific">marine sediment metagenome</name>
    <dbReference type="NCBI Taxonomy" id="412755"/>
    <lineage>
        <taxon>unclassified sequences</taxon>
        <taxon>metagenomes</taxon>
        <taxon>ecological metagenomes</taxon>
    </lineage>
</organism>
<dbReference type="PANTHER" id="PTHR10890:SF3">
    <property type="entry name" value="CYSTEINE--TRNA LIGASE, CYTOPLASMIC"/>
    <property type="match status" value="1"/>
</dbReference>
<gene>
    <name evidence="5" type="ORF">S06H3_22961</name>
</gene>